<organism evidence="2 3">
    <name type="scientific">Carpinus fangiana</name>
    <dbReference type="NCBI Taxonomy" id="176857"/>
    <lineage>
        <taxon>Eukaryota</taxon>
        <taxon>Viridiplantae</taxon>
        <taxon>Streptophyta</taxon>
        <taxon>Embryophyta</taxon>
        <taxon>Tracheophyta</taxon>
        <taxon>Spermatophyta</taxon>
        <taxon>Magnoliopsida</taxon>
        <taxon>eudicotyledons</taxon>
        <taxon>Gunneridae</taxon>
        <taxon>Pentapetalae</taxon>
        <taxon>rosids</taxon>
        <taxon>fabids</taxon>
        <taxon>Fagales</taxon>
        <taxon>Betulaceae</taxon>
        <taxon>Carpinus</taxon>
    </lineage>
</organism>
<evidence type="ECO:0000313" key="3">
    <source>
        <dbReference type="Proteomes" id="UP000327013"/>
    </source>
</evidence>
<reference evidence="2 3" key="1">
    <citation type="submission" date="2019-06" db="EMBL/GenBank/DDBJ databases">
        <title>A chromosomal-level reference genome of Carpinus fangiana (Coryloideae, Betulaceae).</title>
        <authorList>
            <person name="Yang X."/>
            <person name="Wang Z."/>
            <person name="Zhang L."/>
            <person name="Hao G."/>
            <person name="Liu J."/>
            <person name="Yang Y."/>
        </authorList>
    </citation>
    <scope>NUCLEOTIDE SEQUENCE [LARGE SCALE GENOMIC DNA]</scope>
    <source>
        <strain evidence="2">Cfa_2016G</strain>
        <tissue evidence="2">Leaf</tissue>
    </source>
</reference>
<name>A0A5N6R9F2_9ROSI</name>
<keyword evidence="3" id="KW-1185">Reference proteome</keyword>
<sequence length="143" mass="15779">MAFTSSSCCLNLSSPTPPSNPSLTPKTPQLAWKKNEGLWRRGCVVGMVCMVVIGSEMGDFVVGQTHTAIAQEHMSMAVDQSNTKWSDKRTCPAWRLNSLETIVPENLPRPSAHRRWEWVGYNSKNAPAVKVAALRTSTNCFSL</sequence>
<evidence type="ECO:0000313" key="2">
    <source>
        <dbReference type="EMBL" id="KAE8056428.1"/>
    </source>
</evidence>
<dbReference type="InterPro" id="IPR053350">
    <property type="entry name" value="CV_Inducer"/>
</dbReference>
<feature type="region of interest" description="Disordered" evidence="1">
    <location>
        <begin position="1"/>
        <end position="27"/>
    </location>
</feature>
<dbReference type="EMBL" id="CM017325">
    <property type="protein sequence ID" value="KAE8056428.1"/>
    <property type="molecule type" value="Genomic_DNA"/>
</dbReference>
<dbReference type="Proteomes" id="UP000327013">
    <property type="component" value="Chromosome 5"/>
</dbReference>
<gene>
    <name evidence="2" type="ORF">FH972_013203</name>
</gene>
<proteinExistence type="predicted"/>
<dbReference type="PANTHER" id="PTHR37210:SF2">
    <property type="entry name" value="PROTEIN CHLOROPLAST VESICULATION"/>
    <property type="match status" value="1"/>
</dbReference>
<evidence type="ECO:0000256" key="1">
    <source>
        <dbReference type="SAM" id="MobiDB-lite"/>
    </source>
</evidence>
<dbReference type="AlphaFoldDB" id="A0A5N6R9F2"/>
<accession>A0A5N6R9F2</accession>
<protein>
    <submittedName>
        <fullName evidence="2">Uncharacterized protein</fullName>
    </submittedName>
</protein>
<dbReference type="OrthoDB" id="1892100at2759"/>
<dbReference type="PANTHER" id="PTHR37210">
    <property type="entry name" value="EXPRESSED PROTEIN"/>
    <property type="match status" value="1"/>
</dbReference>
<feature type="compositionally biased region" description="Low complexity" evidence="1">
    <location>
        <begin position="1"/>
        <end position="14"/>
    </location>
</feature>